<gene>
    <name evidence="1" type="ORF">CAP_4047</name>
</gene>
<keyword evidence="2" id="KW-1185">Reference proteome</keyword>
<dbReference type="RefSeq" id="WP_044235537.1">
    <property type="nucleotide sequence ID" value="NZ_ASRX01000003.1"/>
</dbReference>
<proteinExistence type="predicted"/>
<evidence type="ECO:0000313" key="1">
    <source>
        <dbReference type="EMBL" id="EYF08517.1"/>
    </source>
</evidence>
<protein>
    <recommendedName>
        <fullName evidence="3">Tat (Twin-arginine translocation) pathway signal sequence domain protein</fullName>
    </recommendedName>
</protein>
<dbReference type="InterPro" id="IPR006311">
    <property type="entry name" value="TAT_signal"/>
</dbReference>
<reference evidence="1 2" key="1">
    <citation type="submission" date="2013-05" db="EMBL/GenBank/DDBJ databases">
        <title>Genome assembly of Chondromyces apiculatus DSM 436.</title>
        <authorList>
            <person name="Sharma G."/>
            <person name="Khatri I."/>
            <person name="Kaur C."/>
            <person name="Mayilraj S."/>
            <person name="Subramanian S."/>
        </authorList>
    </citation>
    <scope>NUCLEOTIDE SEQUENCE [LARGE SCALE GENOMIC DNA]</scope>
    <source>
        <strain evidence="1 2">DSM 436</strain>
    </source>
</reference>
<dbReference type="STRING" id="1192034.CAP_4047"/>
<accession>A0A017TI17</accession>
<organism evidence="1 2">
    <name type="scientific">Chondromyces apiculatus DSM 436</name>
    <dbReference type="NCBI Taxonomy" id="1192034"/>
    <lineage>
        <taxon>Bacteria</taxon>
        <taxon>Pseudomonadati</taxon>
        <taxon>Myxococcota</taxon>
        <taxon>Polyangia</taxon>
        <taxon>Polyangiales</taxon>
        <taxon>Polyangiaceae</taxon>
        <taxon>Chondromyces</taxon>
    </lineage>
</organism>
<name>A0A017TI17_9BACT</name>
<dbReference type="OrthoDB" id="5482711at2"/>
<dbReference type="PROSITE" id="PS51318">
    <property type="entry name" value="TAT"/>
    <property type="match status" value="1"/>
</dbReference>
<sequence length="460" mass="48813">MVCEKTKNLRGSSRRTFLKLTSAIGAAMALDRARVLDVIADSGGSALADEAAKRPRKLFCINDGGGGFAWYTQLFPWPDIADAARGNISYFDPATATPGDTDKPSRVNEYTPFTKLGKGKQMSVMMSGTIMVHSDAHAGPVTMDNGMGLLAAAASIQAVNSALVPVIGIQPFVFGNADGAPGVTQIGSADEMVELFNSAASQYAIQVGSDAELYEAMFKAQAGLLRAADRPTVRRHLDVGRSAAGFLGKNLAALLAPTDDDLARYELGAGVDQVMSQLGRALITASKAFKMGLTQMVIAPGLRGDPHGAFNNVGGMRDTVRRLGLMMDRFMEDLDEVDSGSGRRHSDDVVMLIHGDTPKQPRERSNWDDGTANGTNWVYAMGNGRLKTGAFGVYSADDGGPVHSVNPATGELDPNRSSASTTSQVNAAILYALSGDHEVVKRYYNGNESYNGYIVEDVDG</sequence>
<dbReference type="AlphaFoldDB" id="A0A017TI17"/>
<comment type="caution">
    <text evidence="1">The sequence shown here is derived from an EMBL/GenBank/DDBJ whole genome shotgun (WGS) entry which is preliminary data.</text>
</comment>
<dbReference type="EMBL" id="ASRX01000003">
    <property type="protein sequence ID" value="EYF08517.1"/>
    <property type="molecule type" value="Genomic_DNA"/>
</dbReference>
<evidence type="ECO:0000313" key="2">
    <source>
        <dbReference type="Proteomes" id="UP000019678"/>
    </source>
</evidence>
<evidence type="ECO:0008006" key="3">
    <source>
        <dbReference type="Google" id="ProtNLM"/>
    </source>
</evidence>
<dbReference type="Proteomes" id="UP000019678">
    <property type="component" value="Unassembled WGS sequence"/>
</dbReference>